<dbReference type="EMBL" id="JH651379">
    <property type="protein sequence ID" value="EIJ39092.1"/>
    <property type="molecule type" value="Genomic_DNA"/>
</dbReference>
<dbReference type="OrthoDB" id="6092898at2"/>
<dbReference type="GO" id="GO:0003676">
    <property type="term" value="F:nucleic acid binding"/>
    <property type="evidence" value="ECO:0007669"/>
    <property type="project" value="InterPro"/>
</dbReference>
<sequence length="614" mass="71076">MKLEKILDKLGSIEKNSFIKIIDHIISKNPKNSKEIDKILSSSDKGLKSVDNQNVSNIFSLISSEFTEHLKSEFQEANSQLDILIDIIIRDGNCLMKQDWFSRLYEIEIKNLKVKTKNLISELEKEKSELSDTRKRDYRIYKACLSTAYTNDITNNRDAKITSDELSIILTLSKQLGLSQEEIKLINYSILPIKKADILDVINNLKNLGVVFYSKKENTILVADEMVRLLRKVREKEVAEKFYRRTLKLLREPIINQIAKEHNIERKLTHSQKIEQIIKVGISFTDLLTNEIYKEGTNLTEKKKTLNELCEKGLNIPNLKGSTLEDKIKSLITHFETIEKDEKVGISIDGFDKMLSELNVSIPTLNKELKEQFELQDEFVLSADYLLDYNIKPRDILDLITKPNLSKFVKDNGIKQRGDDILNILDHYKDVENLYLENYANVGYRNLNLLKENGITVKESELGLKFEELTKVIFKGLGFHVDDKFKSQLNTKKDIMDILLNLGNDEIIIVECKTIKEKGYNKFSTVSRQLKSYQNLALKNNLRIVKILLIAPEFSDDFVYDCEMDTEMNLSLLTASTLSKIFETFKDSKYQEFPHVLFRDIVINEERIIKALSK</sequence>
<proteinExistence type="predicted"/>
<organism evidence="2 3">
    <name type="scientific">Galbibacter orientalis DSM 19592</name>
    <dbReference type="NCBI Taxonomy" id="926559"/>
    <lineage>
        <taxon>Bacteria</taxon>
        <taxon>Pseudomonadati</taxon>
        <taxon>Bacteroidota</taxon>
        <taxon>Flavobacteriia</taxon>
        <taxon>Flavobacteriales</taxon>
        <taxon>Flavobacteriaceae</taxon>
        <taxon>Galbibacter</taxon>
    </lineage>
</organism>
<name>I3C649_9FLAO</name>
<dbReference type="AlphaFoldDB" id="I3C649"/>
<accession>I3C649</accession>
<evidence type="ECO:0000313" key="2">
    <source>
        <dbReference type="EMBL" id="EIJ39092.1"/>
    </source>
</evidence>
<keyword evidence="3" id="KW-1185">Reference proteome</keyword>
<gene>
    <name evidence="2" type="ORF">JoomaDRAFT_2098</name>
</gene>
<evidence type="ECO:0000313" key="3">
    <source>
        <dbReference type="Proteomes" id="UP000004690"/>
    </source>
</evidence>
<dbReference type="STRING" id="926559.JoomaDRAFT_2098"/>
<dbReference type="RefSeq" id="WP_008612458.1">
    <property type="nucleotide sequence ID" value="NZ_JH651379.1"/>
</dbReference>
<dbReference type="Proteomes" id="UP000004690">
    <property type="component" value="Unassembled WGS sequence"/>
</dbReference>
<protein>
    <submittedName>
        <fullName evidence="2">Uncharacterized protein</fullName>
    </submittedName>
</protein>
<evidence type="ECO:0000256" key="1">
    <source>
        <dbReference type="SAM" id="Coils"/>
    </source>
</evidence>
<dbReference type="InterPro" id="IPR011856">
    <property type="entry name" value="tRNA_endonuc-like_dom_sf"/>
</dbReference>
<reference evidence="2 3" key="1">
    <citation type="submission" date="2012-02" db="EMBL/GenBank/DDBJ databases">
        <title>Improved High-Quality Draft genome of Joostella marina DSM 19592.</title>
        <authorList>
            <consortium name="US DOE Joint Genome Institute (JGI-PGF)"/>
            <person name="Lucas S."/>
            <person name="Copeland A."/>
            <person name="Lapidus A."/>
            <person name="Bruce D."/>
            <person name="Goodwin L."/>
            <person name="Pitluck S."/>
            <person name="Peters L."/>
            <person name="Chertkov O."/>
            <person name="Ovchinnikova G."/>
            <person name="Kyrpides N."/>
            <person name="Mavromatis K."/>
            <person name="Detter J.C."/>
            <person name="Han C."/>
            <person name="Land M."/>
            <person name="Hauser L."/>
            <person name="Markowitz V."/>
            <person name="Cheng J.-F."/>
            <person name="Hugenholtz P."/>
            <person name="Woyke T."/>
            <person name="Wu D."/>
            <person name="Tindall B."/>
            <person name="Brambilla E."/>
            <person name="Klenk H.-P."/>
            <person name="Eisen J.A."/>
        </authorList>
    </citation>
    <scope>NUCLEOTIDE SEQUENCE [LARGE SCALE GENOMIC DNA]</scope>
    <source>
        <strain evidence="2 3">DSM 19592</strain>
    </source>
</reference>
<dbReference type="eggNOG" id="COG3228">
    <property type="taxonomic scope" value="Bacteria"/>
</dbReference>
<dbReference type="Gene3D" id="3.40.1350.10">
    <property type="match status" value="1"/>
</dbReference>
<dbReference type="HOGENOM" id="CLU_447423_0_0_10"/>
<feature type="coiled-coil region" evidence="1">
    <location>
        <begin position="109"/>
        <end position="136"/>
    </location>
</feature>
<keyword evidence="1" id="KW-0175">Coiled coil</keyword>